<dbReference type="RefSeq" id="XP_013315548.1">
    <property type="nucleotide sequence ID" value="XM_013460094.1"/>
</dbReference>
<proteinExistence type="predicted"/>
<dbReference type="GeneID" id="25329192"/>
<evidence type="ECO:0000256" key="1">
    <source>
        <dbReference type="SAM" id="MobiDB-lite"/>
    </source>
</evidence>
<evidence type="ECO:0000313" key="2">
    <source>
        <dbReference type="EMBL" id="KIW54964.1"/>
    </source>
</evidence>
<dbReference type="HOGENOM" id="CLU_2026765_0_0_1"/>
<protein>
    <submittedName>
        <fullName evidence="2">Uncharacterized protein</fullName>
    </submittedName>
</protein>
<dbReference type="Proteomes" id="UP000054342">
    <property type="component" value="Unassembled WGS sequence"/>
</dbReference>
<keyword evidence="3" id="KW-1185">Reference proteome</keyword>
<accession>A0A0D2F524</accession>
<dbReference type="EMBL" id="KN847320">
    <property type="protein sequence ID" value="KIW54964.1"/>
    <property type="molecule type" value="Genomic_DNA"/>
</dbReference>
<gene>
    <name evidence="2" type="ORF">PV05_07284</name>
</gene>
<reference evidence="2 3" key="1">
    <citation type="submission" date="2015-01" db="EMBL/GenBank/DDBJ databases">
        <title>The Genome Sequence of Exophiala xenobiotica CBS118157.</title>
        <authorList>
            <consortium name="The Broad Institute Genomics Platform"/>
            <person name="Cuomo C."/>
            <person name="de Hoog S."/>
            <person name="Gorbushina A."/>
            <person name="Stielow B."/>
            <person name="Teixiera M."/>
            <person name="Abouelleil A."/>
            <person name="Chapman S.B."/>
            <person name="Priest M."/>
            <person name="Young S.K."/>
            <person name="Wortman J."/>
            <person name="Nusbaum C."/>
            <person name="Birren B."/>
        </authorList>
    </citation>
    <scope>NUCLEOTIDE SEQUENCE [LARGE SCALE GENOMIC DNA]</scope>
    <source>
        <strain evidence="2 3">CBS 118157</strain>
    </source>
</reference>
<name>A0A0D2F524_9EURO</name>
<feature type="region of interest" description="Disordered" evidence="1">
    <location>
        <begin position="1"/>
        <end position="68"/>
    </location>
</feature>
<dbReference type="AlphaFoldDB" id="A0A0D2F524"/>
<organism evidence="2 3">
    <name type="scientific">Exophiala xenobiotica</name>
    <dbReference type="NCBI Taxonomy" id="348802"/>
    <lineage>
        <taxon>Eukaryota</taxon>
        <taxon>Fungi</taxon>
        <taxon>Dikarya</taxon>
        <taxon>Ascomycota</taxon>
        <taxon>Pezizomycotina</taxon>
        <taxon>Eurotiomycetes</taxon>
        <taxon>Chaetothyriomycetidae</taxon>
        <taxon>Chaetothyriales</taxon>
        <taxon>Herpotrichiellaceae</taxon>
        <taxon>Exophiala</taxon>
    </lineage>
</organism>
<sequence length="122" mass="13750">MVPRTRATESSALRLIPTEAGPSGPLDPTRPTIEPEISNEDTFKEIEPGGAATPLRSENEEEDISTHGEQLRRLLAERDNLAAQVKIIRVQLDIEYLKEEKASNQLKQFFPILDTTLLTRKR</sequence>
<evidence type="ECO:0000313" key="3">
    <source>
        <dbReference type="Proteomes" id="UP000054342"/>
    </source>
</evidence>